<sequence>MALTIKSIPVLKEKEAQNFVEMAEKAITKSATVDFSNELKRARAILKKAKMM</sequence>
<name>A0A8J3D507_9BACT</name>
<protein>
    <submittedName>
        <fullName evidence="1">Uncharacterized protein</fullName>
    </submittedName>
</protein>
<dbReference type="Proteomes" id="UP000642809">
    <property type="component" value="Unassembled WGS sequence"/>
</dbReference>
<evidence type="ECO:0000313" key="1">
    <source>
        <dbReference type="EMBL" id="GHB51040.1"/>
    </source>
</evidence>
<dbReference type="EMBL" id="BMYF01000027">
    <property type="protein sequence ID" value="GHB51040.1"/>
    <property type="molecule type" value="Genomic_DNA"/>
</dbReference>
<keyword evidence="2" id="KW-1185">Reference proteome</keyword>
<accession>A0A8J3D507</accession>
<dbReference type="AlphaFoldDB" id="A0A8J3D507"/>
<comment type="caution">
    <text evidence="1">The sequence shown here is derived from an EMBL/GenBank/DDBJ whole genome shotgun (WGS) entry which is preliminary data.</text>
</comment>
<reference evidence="1" key="1">
    <citation type="journal article" date="2014" name="Int. J. Syst. Evol. Microbiol.">
        <title>Complete genome sequence of Corynebacterium casei LMG S-19264T (=DSM 44701T), isolated from a smear-ripened cheese.</title>
        <authorList>
            <consortium name="US DOE Joint Genome Institute (JGI-PGF)"/>
            <person name="Walter F."/>
            <person name="Albersmeier A."/>
            <person name="Kalinowski J."/>
            <person name="Ruckert C."/>
        </authorList>
    </citation>
    <scope>NUCLEOTIDE SEQUENCE</scope>
    <source>
        <strain evidence="1">KCTC 23224</strain>
    </source>
</reference>
<organism evidence="1 2">
    <name type="scientific">Mongoliitalea lutea</name>
    <dbReference type="NCBI Taxonomy" id="849756"/>
    <lineage>
        <taxon>Bacteria</taxon>
        <taxon>Pseudomonadati</taxon>
        <taxon>Bacteroidota</taxon>
        <taxon>Cytophagia</taxon>
        <taxon>Cytophagales</taxon>
        <taxon>Cyclobacteriaceae</taxon>
        <taxon>Mongoliitalea</taxon>
    </lineage>
</organism>
<proteinExistence type="predicted"/>
<gene>
    <name evidence="1" type="ORF">GCM10008106_34780</name>
</gene>
<evidence type="ECO:0000313" key="2">
    <source>
        <dbReference type="Proteomes" id="UP000642809"/>
    </source>
</evidence>
<reference evidence="1" key="2">
    <citation type="submission" date="2020-09" db="EMBL/GenBank/DDBJ databases">
        <authorList>
            <person name="Sun Q."/>
            <person name="Kim S."/>
        </authorList>
    </citation>
    <scope>NUCLEOTIDE SEQUENCE</scope>
    <source>
        <strain evidence="1">KCTC 23224</strain>
    </source>
</reference>